<name>A0A444E077_ENSVE</name>
<reference evidence="2 3" key="1">
    <citation type="journal article" date="2014" name="Agronomy (Basel)">
        <title>A Draft Genome Sequence for Ensete ventricosum, the Drought-Tolerant Tree Against Hunger.</title>
        <authorList>
            <person name="Harrison J."/>
            <person name="Moore K.A."/>
            <person name="Paszkiewicz K."/>
            <person name="Jones T."/>
            <person name="Grant M."/>
            <person name="Ambacheew D."/>
            <person name="Muzemil S."/>
            <person name="Studholme D.J."/>
        </authorList>
    </citation>
    <scope>NUCLEOTIDE SEQUENCE [LARGE SCALE GENOMIC DNA]</scope>
</reference>
<accession>A0A444E077</accession>
<dbReference type="AlphaFoldDB" id="A0A444E077"/>
<evidence type="ECO:0000256" key="1">
    <source>
        <dbReference type="SAM" id="MobiDB-lite"/>
    </source>
</evidence>
<comment type="caution">
    <text evidence="2">The sequence shown here is derived from an EMBL/GenBank/DDBJ whole genome shotgun (WGS) entry which is preliminary data.</text>
</comment>
<proteinExistence type="predicted"/>
<dbReference type="Proteomes" id="UP000287651">
    <property type="component" value="Unassembled WGS sequence"/>
</dbReference>
<sequence>MAALAFSSATATKVAKPSPSASLSPPTRNPPTTFWFRNLTLPSDQPRPPVHLTITAEAVVRRGTVCHGLRSGFQLLYFGLVMKSLFGLKTRI</sequence>
<evidence type="ECO:0000313" key="3">
    <source>
        <dbReference type="Proteomes" id="UP000287651"/>
    </source>
</evidence>
<dbReference type="EMBL" id="AMZH03018070">
    <property type="protein sequence ID" value="RRT42103.1"/>
    <property type="molecule type" value="Genomic_DNA"/>
</dbReference>
<gene>
    <name evidence="2" type="ORF">B296_00018846</name>
</gene>
<protein>
    <submittedName>
        <fullName evidence="2">Uncharacterized protein</fullName>
    </submittedName>
</protein>
<feature type="region of interest" description="Disordered" evidence="1">
    <location>
        <begin position="1"/>
        <end position="29"/>
    </location>
</feature>
<evidence type="ECO:0000313" key="2">
    <source>
        <dbReference type="EMBL" id="RRT42103.1"/>
    </source>
</evidence>
<organism evidence="2 3">
    <name type="scientific">Ensete ventricosum</name>
    <name type="common">Abyssinian banana</name>
    <name type="synonym">Musa ensete</name>
    <dbReference type="NCBI Taxonomy" id="4639"/>
    <lineage>
        <taxon>Eukaryota</taxon>
        <taxon>Viridiplantae</taxon>
        <taxon>Streptophyta</taxon>
        <taxon>Embryophyta</taxon>
        <taxon>Tracheophyta</taxon>
        <taxon>Spermatophyta</taxon>
        <taxon>Magnoliopsida</taxon>
        <taxon>Liliopsida</taxon>
        <taxon>Zingiberales</taxon>
        <taxon>Musaceae</taxon>
        <taxon>Ensete</taxon>
    </lineage>
</organism>
<feature type="compositionally biased region" description="Low complexity" evidence="1">
    <location>
        <begin position="17"/>
        <end position="26"/>
    </location>
</feature>